<sequence length="360" mass="41359">MAEARAVLRRCDPVLLGSLRDSESCDSEAACMVPYLTGRRQVQKVLGRQLFVVDSMMSLLEGLQSAQQLVTQPCPPQPGGVARSRWKCLKADCRSVTEETETLLRSLQDKIQQIHSRRQTLTELIQRLHNKKEQYEQLDESLLKAHNGLQSCDHQLSQLRPELEVALDQVTRWRRIRDELQGFVSAAQDVMQINLLSFNQSELCLELRPRPFPDMLPNEPETLKLSITWSHNNRFTMQVTEGPAGLVEEGLWGRWSELSSTLLEVMQRYLTQFHLLSEIQRLRSSFAIDWHPAQRLLVYLKKALLVCHLEVEDGYPTRGRTRLLSVRRDGQPLEISGLKPLRPDLSLTDWLESLSVHPLL</sequence>
<reference evidence="2" key="2">
    <citation type="submission" date="2025-08" db="UniProtKB">
        <authorList>
            <consortium name="Ensembl"/>
        </authorList>
    </citation>
    <scope>IDENTIFICATION</scope>
</reference>
<feature type="coiled-coil region" evidence="1">
    <location>
        <begin position="104"/>
        <end position="145"/>
    </location>
</feature>
<reference evidence="2 3" key="1">
    <citation type="journal article" date="2021" name="G3 (Bethesda)">
        <title>Improved contiguity of the threespine stickleback genome using long-read sequencing.</title>
        <authorList>
            <person name="Nath S."/>
            <person name="Shaw D.E."/>
            <person name="White M.A."/>
        </authorList>
    </citation>
    <scope>NUCLEOTIDE SEQUENCE [LARGE SCALE GENOMIC DNA]</scope>
    <source>
        <strain evidence="2 3">Lake Benthic</strain>
    </source>
</reference>
<dbReference type="PANTHER" id="PTHR31504:SF1">
    <property type="entry name" value="ZW10 INTERACTOR"/>
    <property type="match status" value="1"/>
</dbReference>
<organism evidence="2 3">
    <name type="scientific">Gasterosteus aculeatus aculeatus</name>
    <name type="common">three-spined stickleback</name>
    <dbReference type="NCBI Taxonomy" id="481459"/>
    <lineage>
        <taxon>Eukaryota</taxon>
        <taxon>Metazoa</taxon>
        <taxon>Chordata</taxon>
        <taxon>Craniata</taxon>
        <taxon>Vertebrata</taxon>
        <taxon>Euteleostomi</taxon>
        <taxon>Actinopterygii</taxon>
        <taxon>Neopterygii</taxon>
        <taxon>Teleostei</taxon>
        <taxon>Neoteleostei</taxon>
        <taxon>Acanthomorphata</taxon>
        <taxon>Eupercaria</taxon>
        <taxon>Perciformes</taxon>
        <taxon>Cottioidei</taxon>
        <taxon>Gasterosteales</taxon>
        <taxon>Gasterosteidae</taxon>
        <taxon>Gasterosteus</taxon>
    </lineage>
</organism>
<keyword evidence="1" id="KW-0175">Coiled coil</keyword>
<dbReference type="KEGG" id="gat:120828060"/>
<dbReference type="PANTHER" id="PTHR31504">
    <property type="entry name" value="ZW10 INTERACTOR ZWINT"/>
    <property type="match status" value="1"/>
</dbReference>
<evidence type="ECO:0000313" key="2">
    <source>
        <dbReference type="Ensembl" id="ENSGACP00000065193.1"/>
    </source>
</evidence>
<reference evidence="2" key="3">
    <citation type="submission" date="2025-09" db="UniProtKB">
        <authorList>
            <consortium name="Ensembl"/>
        </authorList>
    </citation>
    <scope>IDENTIFICATION</scope>
</reference>
<dbReference type="Proteomes" id="UP000007635">
    <property type="component" value="Chromosome XI"/>
</dbReference>
<keyword evidence="3" id="KW-1185">Reference proteome</keyword>
<dbReference type="GeneTree" id="ENSGT00770000121664"/>
<dbReference type="Ensembl" id="ENSGACT00000057436.1">
    <property type="protein sequence ID" value="ENSGACP00000065193.1"/>
    <property type="gene ID" value="ENSGACG00000037685.1"/>
</dbReference>
<dbReference type="RefSeq" id="XP_040047313.1">
    <property type="nucleotide sequence ID" value="XM_040191379.1"/>
</dbReference>
<dbReference type="GeneID" id="120828060"/>
<proteinExistence type="predicted"/>
<dbReference type="AlphaFoldDB" id="A0AAQ4RRH8"/>
<evidence type="ECO:0000256" key="1">
    <source>
        <dbReference type="SAM" id="Coils"/>
    </source>
</evidence>
<dbReference type="GO" id="GO:0000776">
    <property type="term" value="C:kinetochore"/>
    <property type="evidence" value="ECO:0007669"/>
    <property type="project" value="InterPro"/>
</dbReference>
<protein>
    <submittedName>
        <fullName evidence="2">Uncharacterized protein</fullName>
    </submittedName>
</protein>
<accession>A0AAQ4RRH8</accession>
<name>A0AAQ4RRH8_GASAC</name>
<dbReference type="InterPro" id="IPR029092">
    <property type="entry name" value="Zwint-1"/>
</dbReference>
<evidence type="ECO:0000313" key="3">
    <source>
        <dbReference type="Proteomes" id="UP000007635"/>
    </source>
</evidence>